<comment type="caution">
    <text evidence="2">The sequence shown here is derived from an EMBL/GenBank/DDBJ whole genome shotgun (WGS) entry which is preliminary data.</text>
</comment>
<dbReference type="EMBL" id="JAUSUR010000006">
    <property type="protein sequence ID" value="MDQ0362427.1"/>
    <property type="molecule type" value="Genomic_DNA"/>
</dbReference>
<dbReference type="PANTHER" id="PTHR36450">
    <property type="entry name" value="THIOREDOXIN"/>
    <property type="match status" value="1"/>
</dbReference>
<evidence type="ECO:0000313" key="2">
    <source>
        <dbReference type="EMBL" id="MDQ0362427.1"/>
    </source>
</evidence>
<dbReference type="InterPro" id="IPR036249">
    <property type="entry name" value="Thioredoxin-like_sf"/>
</dbReference>
<dbReference type="RefSeq" id="WP_307410035.1">
    <property type="nucleotide sequence ID" value="NZ_JAUSUR010000006.1"/>
</dbReference>
<sequence length="99" mass="10490">MKLFGKKKNDCGCSTSNADRGVEGADVKVLGAGCAKCVELTNNAKQALSELNKSTDIEKVTDMSEIAAYGVMSTPALVYKGKVVSYGKVLTVDQIKELL</sequence>
<reference evidence="2 3" key="1">
    <citation type="submission" date="2023-07" db="EMBL/GenBank/DDBJ databases">
        <title>Genomic Encyclopedia of Type Strains, Phase IV (KMG-IV): sequencing the most valuable type-strain genomes for metagenomic binning, comparative biology and taxonomic classification.</title>
        <authorList>
            <person name="Goeker M."/>
        </authorList>
    </citation>
    <scope>NUCLEOTIDE SEQUENCE [LARGE SCALE GENOMIC DNA]</scope>
    <source>
        <strain evidence="2 3">DSM 16784</strain>
    </source>
</reference>
<dbReference type="Proteomes" id="UP001230220">
    <property type="component" value="Unassembled WGS sequence"/>
</dbReference>
<dbReference type="SUPFAM" id="SSF52833">
    <property type="entry name" value="Thioredoxin-like"/>
    <property type="match status" value="1"/>
</dbReference>
<feature type="domain" description="Thioredoxin-like fold" evidence="1">
    <location>
        <begin position="26"/>
        <end position="99"/>
    </location>
</feature>
<accession>A0ABU0E694</accession>
<dbReference type="InterPro" id="IPR012336">
    <property type="entry name" value="Thioredoxin-like_fold"/>
</dbReference>
<name>A0ABU0E694_9FIRM</name>
<keyword evidence="3" id="KW-1185">Reference proteome</keyword>
<dbReference type="InterPro" id="IPR005243">
    <property type="entry name" value="THIRX-like_proc"/>
</dbReference>
<gene>
    <name evidence="2" type="ORF">J2S15_003181</name>
</gene>
<protein>
    <submittedName>
        <fullName evidence="2">Small redox-active disulfide protein 2</fullName>
    </submittedName>
</protein>
<dbReference type="PANTHER" id="PTHR36450:SF1">
    <property type="entry name" value="THIOREDOXIN"/>
    <property type="match status" value="1"/>
</dbReference>
<evidence type="ECO:0000259" key="1">
    <source>
        <dbReference type="Pfam" id="PF13192"/>
    </source>
</evidence>
<proteinExistence type="predicted"/>
<organism evidence="2 3">
    <name type="scientific">Breznakia pachnodae</name>
    <dbReference type="NCBI Taxonomy" id="265178"/>
    <lineage>
        <taxon>Bacteria</taxon>
        <taxon>Bacillati</taxon>
        <taxon>Bacillota</taxon>
        <taxon>Erysipelotrichia</taxon>
        <taxon>Erysipelotrichales</taxon>
        <taxon>Erysipelotrichaceae</taxon>
        <taxon>Breznakia</taxon>
    </lineage>
</organism>
<evidence type="ECO:0000313" key="3">
    <source>
        <dbReference type="Proteomes" id="UP001230220"/>
    </source>
</evidence>
<dbReference type="Gene3D" id="3.40.30.10">
    <property type="entry name" value="Glutaredoxin"/>
    <property type="match status" value="1"/>
</dbReference>
<dbReference type="NCBIfam" id="TIGR00412">
    <property type="entry name" value="redox_disulf_2"/>
    <property type="match status" value="1"/>
</dbReference>
<dbReference type="Pfam" id="PF13192">
    <property type="entry name" value="Thioredoxin_3"/>
    <property type="match status" value="1"/>
</dbReference>